<sequence length="235" mass="26042">MKLTWKNQNKKHKRPLLSISTLHFDQNDDRIIKTIRPTKIDNDLHHNIEQAQAHHHNDTELAEAFHAQGNKLAEDGRYHEALGKWEAAITLMPERAVLHEQKAQVLLEIGEAWNALKAATRESQGIYEGPPCDSKVKSCSVGEVMKRLRKFSGGSRTHGVRRNTGLHNMTDAYVNGVQQSPLPPTFQGTGLEFASPLSSVFVQAPAEKGFRSFMIDFLMGGVSAAVSKTAAAPIE</sequence>
<gene>
    <name evidence="1" type="ORF">LOK49_LG05G02474</name>
</gene>
<evidence type="ECO:0000313" key="1">
    <source>
        <dbReference type="EMBL" id="KAI8013976.1"/>
    </source>
</evidence>
<evidence type="ECO:0000313" key="2">
    <source>
        <dbReference type="Proteomes" id="UP001060215"/>
    </source>
</evidence>
<dbReference type="Proteomes" id="UP001060215">
    <property type="component" value="Chromosome 4"/>
</dbReference>
<protein>
    <submittedName>
        <fullName evidence="1">Uncharacterized protein</fullName>
    </submittedName>
</protein>
<dbReference type="EMBL" id="CM045761">
    <property type="protein sequence ID" value="KAI8013976.1"/>
    <property type="molecule type" value="Genomic_DNA"/>
</dbReference>
<name>A0ACC0HPT3_9ERIC</name>
<reference evidence="1 2" key="1">
    <citation type="journal article" date="2022" name="Plant J.">
        <title>Chromosome-level genome of Camellia lanceoleosa provides a valuable resource for understanding genome evolution and self-incompatibility.</title>
        <authorList>
            <person name="Gong W."/>
            <person name="Xiao S."/>
            <person name="Wang L."/>
            <person name="Liao Z."/>
            <person name="Chang Y."/>
            <person name="Mo W."/>
            <person name="Hu G."/>
            <person name="Li W."/>
            <person name="Zhao G."/>
            <person name="Zhu H."/>
            <person name="Hu X."/>
            <person name="Ji K."/>
            <person name="Xiang X."/>
            <person name="Song Q."/>
            <person name="Yuan D."/>
            <person name="Jin S."/>
            <person name="Zhang L."/>
        </authorList>
    </citation>
    <scope>NUCLEOTIDE SEQUENCE [LARGE SCALE GENOMIC DNA]</scope>
    <source>
        <strain evidence="1">SQ_2022a</strain>
    </source>
</reference>
<organism evidence="1 2">
    <name type="scientific">Camellia lanceoleosa</name>
    <dbReference type="NCBI Taxonomy" id="1840588"/>
    <lineage>
        <taxon>Eukaryota</taxon>
        <taxon>Viridiplantae</taxon>
        <taxon>Streptophyta</taxon>
        <taxon>Embryophyta</taxon>
        <taxon>Tracheophyta</taxon>
        <taxon>Spermatophyta</taxon>
        <taxon>Magnoliopsida</taxon>
        <taxon>eudicotyledons</taxon>
        <taxon>Gunneridae</taxon>
        <taxon>Pentapetalae</taxon>
        <taxon>asterids</taxon>
        <taxon>Ericales</taxon>
        <taxon>Theaceae</taxon>
        <taxon>Camellia</taxon>
    </lineage>
</organism>
<proteinExistence type="predicted"/>
<accession>A0ACC0HPT3</accession>
<keyword evidence="2" id="KW-1185">Reference proteome</keyword>
<comment type="caution">
    <text evidence="1">The sequence shown here is derived from an EMBL/GenBank/DDBJ whole genome shotgun (WGS) entry which is preliminary data.</text>
</comment>